<evidence type="ECO:0000313" key="5">
    <source>
        <dbReference type="EMBL" id="KAJ3492048.1"/>
    </source>
</evidence>
<dbReference type="GO" id="GO:0008270">
    <property type="term" value="F:zinc ion binding"/>
    <property type="evidence" value="ECO:0007669"/>
    <property type="project" value="UniProtKB-KW"/>
</dbReference>
<keyword evidence="1" id="KW-0507">mRNA processing</keyword>
<keyword evidence="2" id="KW-0863">Zinc-finger</keyword>
<keyword evidence="2" id="KW-0862">Zinc</keyword>
<dbReference type="InterPro" id="IPR036875">
    <property type="entry name" value="Znf_CCHC_sf"/>
</dbReference>
<feature type="compositionally biased region" description="Acidic residues" evidence="3">
    <location>
        <begin position="812"/>
        <end position="861"/>
    </location>
</feature>
<feature type="region of interest" description="Disordered" evidence="3">
    <location>
        <begin position="80"/>
        <end position="99"/>
    </location>
</feature>
<name>A0A9W8JP09_9AGAR</name>
<dbReference type="GO" id="GO:0006397">
    <property type="term" value="P:mRNA processing"/>
    <property type="evidence" value="ECO:0007669"/>
    <property type="project" value="UniProtKB-KW"/>
</dbReference>
<feature type="compositionally biased region" description="Polar residues" evidence="3">
    <location>
        <begin position="190"/>
        <end position="199"/>
    </location>
</feature>
<dbReference type="Gene3D" id="4.10.60.10">
    <property type="entry name" value="Zinc finger, CCHC-type"/>
    <property type="match status" value="1"/>
</dbReference>
<dbReference type="PROSITE" id="PS50158">
    <property type="entry name" value="ZF_CCHC"/>
    <property type="match status" value="1"/>
</dbReference>
<feature type="compositionally biased region" description="Basic and acidic residues" evidence="3">
    <location>
        <begin position="200"/>
        <end position="210"/>
    </location>
</feature>
<feature type="compositionally biased region" description="Acidic residues" evidence="3">
    <location>
        <begin position="384"/>
        <end position="394"/>
    </location>
</feature>
<feature type="region of interest" description="Disordered" evidence="3">
    <location>
        <begin position="695"/>
        <end position="772"/>
    </location>
</feature>
<keyword evidence="6" id="KW-1185">Reference proteome</keyword>
<feature type="compositionally biased region" description="Low complexity" evidence="3">
    <location>
        <begin position="116"/>
        <end position="125"/>
    </location>
</feature>
<feature type="compositionally biased region" description="Pro residues" evidence="3">
    <location>
        <begin position="174"/>
        <end position="184"/>
    </location>
</feature>
<dbReference type="SMART" id="SM00343">
    <property type="entry name" value="ZnF_C2HC"/>
    <property type="match status" value="1"/>
</dbReference>
<dbReference type="GO" id="GO:0003676">
    <property type="term" value="F:nucleic acid binding"/>
    <property type="evidence" value="ECO:0007669"/>
    <property type="project" value="InterPro"/>
</dbReference>
<feature type="compositionally biased region" description="Polar residues" evidence="3">
    <location>
        <begin position="455"/>
        <end position="467"/>
    </location>
</feature>
<keyword evidence="2" id="KW-0479">Metal-binding</keyword>
<feature type="region of interest" description="Disordered" evidence="3">
    <location>
        <begin position="361"/>
        <end position="505"/>
    </location>
</feature>
<dbReference type="OrthoDB" id="3060267at2759"/>
<reference evidence="5" key="1">
    <citation type="submission" date="2022-07" db="EMBL/GenBank/DDBJ databases">
        <title>Genome Sequence of Agrocybe chaxingu.</title>
        <authorList>
            <person name="Buettner E."/>
        </authorList>
    </citation>
    <scope>NUCLEOTIDE SEQUENCE</scope>
    <source>
        <strain evidence="5">MP-N11</strain>
    </source>
</reference>
<evidence type="ECO:0000313" key="6">
    <source>
        <dbReference type="Proteomes" id="UP001148786"/>
    </source>
</evidence>
<dbReference type="SUPFAM" id="SSF57756">
    <property type="entry name" value="Retrovirus zinc finger-like domains"/>
    <property type="match status" value="1"/>
</dbReference>
<feature type="region of interest" description="Disordered" evidence="3">
    <location>
        <begin position="806"/>
        <end position="868"/>
    </location>
</feature>
<feature type="compositionally biased region" description="Basic and acidic residues" evidence="3">
    <location>
        <begin position="408"/>
        <end position="440"/>
    </location>
</feature>
<feature type="compositionally biased region" description="Basic and acidic residues" evidence="3">
    <location>
        <begin position="477"/>
        <end position="496"/>
    </location>
</feature>
<gene>
    <name evidence="5" type="ORF">NLJ89_g11283</name>
</gene>
<protein>
    <recommendedName>
        <fullName evidence="4">CCHC-type domain-containing protein</fullName>
    </recommendedName>
</protein>
<feature type="region of interest" description="Disordered" evidence="3">
    <location>
        <begin position="263"/>
        <end position="286"/>
    </location>
</feature>
<evidence type="ECO:0000256" key="1">
    <source>
        <dbReference type="ARBA" id="ARBA00022664"/>
    </source>
</evidence>
<dbReference type="EMBL" id="JANKHO010002491">
    <property type="protein sequence ID" value="KAJ3492048.1"/>
    <property type="molecule type" value="Genomic_DNA"/>
</dbReference>
<feature type="domain" description="CCHC-type" evidence="4">
    <location>
        <begin position="775"/>
        <end position="791"/>
    </location>
</feature>
<evidence type="ECO:0000256" key="3">
    <source>
        <dbReference type="SAM" id="MobiDB-lite"/>
    </source>
</evidence>
<dbReference type="InterPro" id="IPR001878">
    <property type="entry name" value="Znf_CCHC"/>
</dbReference>
<dbReference type="Pfam" id="PF00098">
    <property type="entry name" value="zf-CCHC"/>
    <property type="match status" value="1"/>
</dbReference>
<dbReference type="Proteomes" id="UP001148786">
    <property type="component" value="Unassembled WGS sequence"/>
</dbReference>
<comment type="caution">
    <text evidence="5">The sequence shown here is derived from an EMBL/GenBank/DDBJ whole genome shotgun (WGS) entry which is preliminary data.</text>
</comment>
<evidence type="ECO:0000259" key="4">
    <source>
        <dbReference type="PROSITE" id="PS50158"/>
    </source>
</evidence>
<feature type="region of interest" description="Disordered" evidence="3">
    <location>
        <begin position="108"/>
        <end position="223"/>
    </location>
</feature>
<evidence type="ECO:0000256" key="2">
    <source>
        <dbReference type="PROSITE-ProRule" id="PRU00047"/>
    </source>
</evidence>
<accession>A0A9W8JP09</accession>
<organism evidence="5 6">
    <name type="scientific">Agrocybe chaxingu</name>
    <dbReference type="NCBI Taxonomy" id="84603"/>
    <lineage>
        <taxon>Eukaryota</taxon>
        <taxon>Fungi</taxon>
        <taxon>Dikarya</taxon>
        <taxon>Basidiomycota</taxon>
        <taxon>Agaricomycotina</taxon>
        <taxon>Agaricomycetes</taxon>
        <taxon>Agaricomycetidae</taxon>
        <taxon>Agaricales</taxon>
        <taxon>Agaricineae</taxon>
        <taxon>Strophariaceae</taxon>
        <taxon>Agrocybe</taxon>
    </lineage>
</organism>
<sequence>MDSYLATQLISFWYDAEEEEVPTRRRSEIVKEAIDSAMISRTARGLTAGDPDDQDYVKAVIKRVGLLVSFYKDLTKRGQEEERYVPTPENYGETIRTRLNQTVVSPGIPEQSRDQLASAATQPAGPAQPPPLSASQLMTGGLKPEEHKSQARVPPQNGSAYGVPSWKPQMLAPAPKPIVAPAPKPAVQSGWLTSHQQPESSKRTRERRLTDAASTGSGGSLPVSSKVLHAIHEANSAPHRLKDIPEGPETIGVRFTGVMPSDPKLKGEPSSANLPAAAGRTNTSVGQKEELTQRYRVPGSSVIGIANDLKDHMVLQKIRDGDLGAQGYSNYADQGIRWENGQMFDLMHFVFEQAVARDAEVQRTRAEQSVAAAPGPGDPGNSGSDDDDSDDDNDDKDHRGKGNGPPKDPPRDPNKPRKSEAPDQKEKVKNGNHDDIDRGSTRWSLPPPSRRRSSQTPATQEVQNRYQSKMHNRLRNIIRDHCGRKRDMGGDKDRPRPPNMDTVPKYKGDERMKILETWVTDVSMFFAIANLSGPEKDNARVYYAGLLLDDKAKDFARHHIFGLNREKAEWTFEEVVTSLYDRFVLPSVMQDARALFNKVRFDPVTGVQGFYDKICDISETMMDHPDRFTLADRFLRGLPQNWRNELFDRDFTPEMNTIEEMVAEVKAIEAAEKTARHYEYGNSFEVYTNHTSSQAYKRGASAPQKSAVRKSAPQQAPPALKKTSFRPFVKVQRSTLQPRRVESKGMPGKPLPYQRRSHETPRVSTTPVTGKGAAKCYNCGKPGHFSNDCPQKKGGQAREFVRAAHTERLDEGNDADAEDGDEREPDEANQGEEDNPSAPEDDEYEGVESDIQEVPYEEYDTEYYTRSSDTERFSGMRVLETTGQKPVIDVEYGSRSFKAETIARSRPFIKLENRDMVKIIKETDLGEYLEPRDEVLPTEEH</sequence>
<proteinExistence type="predicted"/>
<dbReference type="AlphaFoldDB" id="A0A9W8JP09"/>